<dbReference type="PROSITE" id="PS50844">
    <property type="entry name" value="AFP_LIKE"/>
    <property type="match status" value="1"/>
</dbReference>
<dbReference type="InterPro" id="IPR036732">
    <property type="entry name" value="AFP_Neu5c_C_sf"/>
</dbReference>
<evidence type="ECO:0000313" key="2">
    <source>
        <dbReference type="EMBL" id="BDQ38073.1"/>
    </source>
</evidence>
<dbReference type="EMBL" id="AP026709">
    <property type="protein sequence ID" value="BDQ38073.1"/>
    <property type="molecule type" value="Genomic_DNA"/>
</dbReference>
<accession>A0ABN6S7C8</accession>
<sequence length="345" mass="37579">MTRTLNFAGRMIGGEYPPLVIAEIGINHDGVFERAVTMIEDAHTAGCECVKFQSHIIEDEMIYNDVVPGNATESIWDMMNRCAFTLEQEMNLKKKTEELGMIYLSTPFSRASADRLEAMGVHAYKIGSGECNNIPLIEHIASFGKPVILSTGMNGMDSVVRSASILETHGVEYALLHCTSMYPTPYEQVRLGAMQELMEQFFEVPIGLSDHSMGNYTCFGATALGACILEKHFTSDASWPGSDIPISINPRELADLIKGSKAIHQALGGTKNVLEGEQPCIAFAYSCVVTTQAVAQGEAFTMENIWVKRPGTGEILAADFTTVLGCTAVKDIPSGAQLKRSHIKL</sequence>
<evidence type="ECO:0000313" key="3">
    <source>
        <dbReference type="Proteomes" id="UP001317742"/>
    </source>
</evidence>
<organism evidence="2 3">
    <name type="scientific">Pseudodesulfovibrio nedwellii</name>
    <dbReference type="NCBI Taxonomy" id="2973072"/>
    <lineage>
        <taxon>Bacteria</taxon>
        <taxon>Pseudomonadati</taxon>
        <taxon>Thermodesulfobacteriota</taxon>
        <taxon>Desulfovibrionia</taxon>
        <taxon>Desulfovibrionales</taxon>
        <taxon>Desulfovibrionaceae</taxon>
    </lineage>
</organism>
<dbReference type="SUPFAM" id="SSF51569">
    <property type="entry name" value="Aldolase"/>
    <property type="match status" value="1"/>
</dbReference>
<dbReference type="InterPro" id="IPR051690">
    <property type="entry name" value="PseI-like"/>
</dbReference>
<dbReference type="PANTHER" id="PTHR42966:SF1">
    <property type="entry name" value="SIALIC ACID SYNTHASE"/>
    <property type="match status" value="1"/>
</dbReference>
<dbReference type="Pfam" id="PF08666">
    <property type="entry name" value="SAF"/>
    <property type="match status" value="1"/>
</dbReference>
<dbReference type="Gene3D" id="3.90.1210.10">
    <property type="entry name" value="Antifreeze-like/N-acetylneuraminic acid synthase C-terminal domain"/>
    <property type="match status" value="1"/>
</dbReference>
<dbReference type="InterPro" id="IPR057736">
    <property type="entry name" value="SAF_PseI/NeuA/NeuB"/>
</dbReference>
<name>A0ABN6S7C8_9BACT</name>
<dbReference type="Pfam" id="PF03102">
    <property type="entry name" value="NeuB"/>
    <property type="match status" value="1"/>
</dbReference>
<dbReference type="CDD" id="cd11615">
    <property type="entry name" value="SAF_NeuB_like"/>
    <property type="match status" value="1"/>
</dbReference>
<proteinExistence type="predicted"/>
<dbReference type="Proteomes" id="UP001317742">
    <property type="component" value="Chromosome"/>
</dbReference>
<dbReference type="InterPro" id="IPR013785">
    <property type="entry name" value="Aldolase_TIM"/>
</dbReference>
<keyword evidence="3" id="KW-1185">Reference proteome</keyword>
<dbReference type="InterPro" id="IPR013132">
    <property type="entry name" value="PseI/NeuA/B-like_N"/>
</dbReference>
<dbReference type="SUPFAM" id="SSF51269">
    <property type="entry name" value="AFP III-like domain"/>
    <property type="match status" value="1"/>
</dbReference>
<protein>
    <submittedName>
        <fullName evidence="2">Polyhydroxyalkanoate synthesis repressor PhaR</fullName>
    </submittedName>
</protein>
<dbReference type="Gene3D" id="3.20.20.70">
    <property type="entry name" value="Aldolase class I"/>
    <property type="match status" value="1"/>
</dbReference>
<dbReference type="RefSeq" id="WP_281760579.1">
    <property type="nucleotide sequence ID" value="NZ_AP026709.1"/>
</dbReference>
<evidence type="ECO:0000259" key="1">
    <source>
        <dbReference type="PROSITE" id="PS50844"/>
    </source>
</evidence>
<gene>
    <name evidence="2" type="primary">neuB</name>
    <name evidence="2" type="ORF">SYK_24330</name>
</gene>
<dbReference type="PANTHER" id="PTHR42966">
    <property type="entry name" value="N-ACETYLNEURAMINATE SYNTHASE"/>
    <property type="match status" value="1"/>
</dbReference>
<dbReference type="InterPro" id="IPR006190">
    <property type="entry name" value="SAF_AFP_Neu5Ac"/>
</dbReference>
<dbReference type="SMART" id="SM00858">
    <property type="entry name" value="SAF"/>
    <property type="match status" value="1"/>
</dbReference>
<reference evidence="2 3" key="1">
    <citation type="submission" date="2022-08" db="EMBL/GenBank/DDBJ databases">
        <title>Genome Sequence of the sulphate-reducing bacterium, Pseudodesulfovibrio sp. SYK.</title>
        <authorList>
            <person name="Kondo R."/>
            <person name="Kataoka T."/>
        </authorList>
    </citation>
    <scope>NUCLEOTIDE SEQUENCE [LARGE SCALE GENOMIC DNA]</scope>
    <source>
        <strain evidence="2 3">SYK</strain>
    </source>
</reference>
<feature type="domain" description="AFP-like" evidence="1">
    <location>
        <begin position="287"/>
        <end position="345"/>
    </location>
</feature>
<dbReference type="InterPro" id="IPR013974">
    <property type="entry name" value="SAF"/>
</dbReference>